<dbReference type="Gene3D" id="3.90.1200.10">
    <property type="match status" value="1"/>
</dbReference>
<dbReference type="Proteomes" id="UP000292544">
    <property type="component" value="Unassembled WGS sequence"/>
</dbReference>
<dbReference type="Gene3D" id="3.30.200.20">
    <property type="entry name" value="Phosphorylase Kinase, domain 1"/>
    <property type="match status" value="1"/>
</dbReference>
<dbReference type="PANTHER" id="PTHR22603">
    <property type="entry name" value="CHOLINE/ETHANOALAMINE KINASE"/>
    <property type="match status" value="1"/>
</dbReference>
<accession>A0ABY1WTV4</accession>
<dbReference type="SUPFAM" id="SSF56112">
    <property type="entry name" value="Protein kinase-like (PK-like)"/>
    <property type="match status" value="1"/>
</dbReference>
<gene>
    <name evidence="2" type="ORF">EXY25_02165</name>
</gene>
<name>A0ABY1WTV4_9GAMM</name>
<dbReference type="InterPro" id="IPR011009">
    <property type="entry name" value="Kinase-like_dom_sf"/>
</dbReference>
<reference evidence="3" key="1">
    <citation type="submission" date="2019-02" db="EMBL/GenBank/DDBJ databases">
        <title>Draft genome sequence of Muricauda sp. 176CP4-71.</title>
        <authorList>
            <person name="Park J.-S."/>
        </authorList>
    </citation>
    <scope>NUCLEOTIDE SEQUENCE [LARGE SCALE GENOMIC DNA]</scope>
    <source>
        <strain evidence="3">176GS2-150</strain>
    </source>
</reference>
<comment type="caution">
    <text evidence="2">The sequence shown here is derived from an EMBL/GenBank/DDBJ whole genome shotgun (WGS) entry which is preliminary data.</text>
</comment>
<organism evidence="2 3">
    <name type="scientific">Corallincola spongiicola</name>
    <dbReference type="NCBI Taxonomy" id="2520508"/>
    <lineage>
        <taxon>Bacteria</taxon>
        <taxon>Pseudomonadati</taxon>
        <taxon>Pseudomonadota</taxon>
        <taxon>Gammaproteobacteria</taxon>
        <taxon>Alteromonadales</taxon>
        <taxon>Psychromonadaceae</taxon>
        <taxon>Corallincola</taxon>
    </lineage>
</organism>
<keyword evidence="3" id="KW-1185">Reference proteome</keyword>
<protein>
    <recommendedName>
        <fullName evidence="1">Aminoglycoside phosphotransferase domain-containing protein</fullName>
    </recommendedName>
</protein>
<sequence>MTVSPELIARDCLARVPQALLCGPLESLSISPLNQGLGNTVFAISQGDKPPKQVLRLLNQNLALINRHNEALVWQRCADIGIAPALLFWSHEHQFCVTDYVCQQTPFVLDIEALSRLLVRLHALPALPTTSYSYQHRVEYYWNNLAEKSHPQWITALKPYITQIPNIVSSIEQSKLPSCVCHHDLTPENILIGNDGMQLIDFEYADQGHPLFDLASATDALDSSNSDLLWQHYAAQRGISTSNRNEQLSWQSAQTLYTLLSLLWVLSEQVVHYRCEQRASTLNLLANRYMQRLSNNDFSL</sequence>
<dbReference type="PANTHER" id="PTHR22603:SF66">
    <property type="entry name" value="ETHANOLAMINE KINASE"/>
    <property type="match status" value="1"/>
</dbReference>
<dbReference type="Pfam" id="PF01636">
    <property type="entry name" value="APH"/>
    <property type="match status" value="1"/>
</dbReference>
<dbReference type="InterPro" id="IPR002575">
    <property type="entry name" value="Aminoglycoside_PTrfase"/>
</dbReference>
<evidence type="ECO:0000313" key="2">
    <source>
        <dbReference type="EMBL" id="TAA48068.1"/>
    </source>
</evidence>
<feature type="domain" description="Aminoglycoside phosphotransferase" evidence="1">
    <location>
        <begin position="30"/>
        <end position="235"/>
    </location>
</feature>
<proteinExistence type="predicted"/>
<evidence type="ECO:0000259" key="1">
    <source>
        <dbReference type="Pfam" id="PF01636"/>
    </source>
</evidence>
<evidence type="ECO:0000313" key="3">
    <source>
        <dbReference type="Proteomes" id="UP000292544"/>
    </source>
</evidence>
<dbReference type="EMBL" id="SHLY01000001">
    <property type="protein sequence ID" value="TAA48068.1"/>
    <property type="molecule type" value="Genomic_DNA"/>
</dbReference>